<proteinExistence type="predicted"/>
<dbReference type="eggNOG" id="arCOG03229">
    <property type="taxonomic scope" value="Archaea"/>
</dbReference>
<dbReference type="Pfam" id="PF18481">
    <property type="entry name" value="DUF5616"/>
    <property type="match status" value="1"/>
</dbReference>
<dbReference type="InterPro" id="IPR041652">
    <property type="entry name" value="DUF5616"/>
</dbReference>
<evidence type="ECO:0000313" key="4">
    <source>
        <dbReference type="Proteomes" id="UP000001018"/>
    </source>
</evidence>
<dbReference type="PATRIC" id="fig|330779.12.peg.1398"/>
<sequence length="211" mass="24627">MIQLGQQLLMAYEDYKYLLNRGYNRKPALDLISSRYNLDKKSRLLLYRCIHSDEEIQHIRSKSVKSVTYVILDGYNLALTLLSLIYGDEIFLCDDGFYRDLGLGKRKNNSEEIFDMLVLLSEYLDQNKIKFEIILDSQISRSGELAGKLRYRGIYAKTVRKTDLELILSNNVICTNDFLVLNRARQIYNLLAKFIKDSGLDTTFSFYKENL</sequence>
<dbReference type="InterPro" id="IPR007368">
    <property type="entry name" value="DUF434"/>
</dbReference>
<feature type="domain" description="DUF5616" evidence="2">
    <location>
        <begin position="69"/>
        <end position="192"/>
    </location>
</feature>
<dbReference type="Pfam" id="PF04256">
    <property type="entry name" value="DUF434"/>
    <property type="match status" value="1"/>
</dbReference>
<feature type="domain" description="DUF434" evidence="1">
    <location>
        <begin position="7"/>
        <end position="62"/>
    </location>
</feature>
<dbReference type="STRING" id="330779.Saci_1454"/>
<name>Q4J8V5_SULAC</name>
<dbReference type="PANTHER" id="PTHR42252">
    <property type="entry name" value="DUF5616 DOMAIN-CONTAINING PROTEIN"/>
    <property type="match status" value="1"/>
</dbReference>
<accession>Q4J8V5</accession>
<dbReference type="HOGENOM" id="CLU_102155_1_0_2"/>
<gene>
    <name evidence="3" type="ordered locus">Saci_1454</name>
</gene>
<dbReference type="PANTHER" id="PTHR42252:SF1">
    <property type="entry name" value="DUF434 DOMAIN-CONTAINING PROTEIN"/>
    <property type="match status" value="1"/>
</dbReference>
<evidence type="ECO:0000259" key="2">
    <source>
        <dbReference type="Pfam" id="PF18481"/>
    </source>
</evidence>
<dbReference type="Proteomes" id="UP000001018">
    <property type="component" value="Chromosome"/>
</dbReference>
<evidence type="ECO:0000259" key="1">
    <source>
        <dbReference type="Pfam" id="PF04256"/>
    </source>
</evidence>
<organism evidence="3 4">
    <name type="scientific">Sulfolobus acidocaldarius (strain ATCC 33909 / DSM 639 / JCM 8929 / NBRC 15157 / NCIMB 11770)</name>
    <dbReference type="NCBI Taxonomy" id="330779"/>
    <lineage>
        <taxon>Archaea</taxon>
        <taxon>Thermoproteota</taxon>
        <taxon>Thermoprotei</taxon>
        <taxon>Sulfolobales</taxon>
        <taxon>Sulfolobaceae</taxon>
        <taxon>Sulfolobus</taxon>
    </lineage>
</organism>
<protein>
    <submittedName>
        <fullName evidence="3">Conserved Archaeal protein</fullName>
    </submittedName>
</protein>
<dbReference type="EMBL" id="CP000077">
    <property type="protein sequence ID" value="AAY80775.1"/>
    <property type="molecule type" value="Genomic_DNA"/>
</dbReference>
<evidence type="ECO:0000313" key="3">
    <source>
        <dbReference type="EMBL" id="AAY80775.1"/>
    </source>
</evidence>
<reference evidence="3 4" key="1">
    <citation type="journal article" date="2005" name="J. Bacteriol.">
        <title>The genome of Sulfolobus acidocaldarius, a model organism of the Crenarchaeota.</title>
        <authorList>
            <person name="Chen L."/>
            <person name="Brugger K."/>
            <person name="Skovgaard M."/>
            <person name="Redder P."/>
            <person name="She Q."/>
            <person name="Torarinsson E."/>
            <person name="Greve B."/>
            <person name="Awayez M."/>
            <person name="Zibat A."/>
            <person name="Klenk H.-P."/>
            <person name="Garrett R.A."/>
        </authorList>
    </citation>
    <scope>NUCLEOTIDE SEQUENCE [LARGE SCALE GENOMIC DNA]</scope>
    <source>
        <strain evidence="4">ATCC 33909 / DSM 639 / JCM 8929 / NBRC 15157 / NCIMB 11770</strain>
    </source>
</reference>
<dbReference type="AlphaFoldDB" id="Q4J8V5"/>
<dbReference type="KEGG" id="sai:Saci_1454"/>
<keyword evidence="4" id="KW-1185">Reference proteome</keyword>